<name>A0A9X1YPK5_9BURK</name>
<evidence type="ECO:0000313" key="2">
    <source>
        <dbReference type="Proteomes" id="UP001139353"/>
    </source>
</evidence>
<dbReference type="EMBL" id="JAJLJH010000010">
    <property type="protein sequence ID" value="MCK9688738.1"/>
    <property type="molecule type" value="Genomic_DNA"/>
</dbReference>
<accession>A0A9X1YPK5</accession>
<organism evidence="1 2">
    <name type="scientific">Scleromatobacter humisilvae</name>
    <dbReference type="NCBI Taxonomy" id="2897159"/>
    <lineage>
        <taxon>Bacteria</taxon>
        <taxon>Pseudomonadati</taxon>
        <taxon>Pseudomonadota</taxon>
        <taxon>Betaproteobacteria</taxon>
        <taxon>Burkholderiales</taxon>
        <taxon>Sphaerotilaceae</taxon>
        <taxon>Scleromatobacter</taxon>
    </lineage>
</organism>
<proteinExistence type="predicted"/>
<reference evidence="1" key="1">
    <citation type="submission" date="2021-11" db="EMBL/GenBank/DDBJ databases">
        <title>BS-T2-15 a new species belonging to the Comamonadaceae family isolated from the soil of a French oak forest.</title>
        <authorList>
            <person name="Mieszkin S."/>
            <person name="Alain K."/>
        </authorList>
    </citation>
    <scope>NUCLEOTIDE SEQUENCE</scope>
    <source>
        <strain evidence="1">BS-T2-15</strain>
    </source>
</reference>
<sequence length="284" mass="32085">MPRILRHTQKRVDDNALLLGRLASDMVRSKKNLHEAEFRVFSQFGDDGIIQWLVHNLEFPDKTFVEFGVEDYLESNTRFLLVNNNWSGLAMDGSAANIERIKSSDYFWRHSLRAEVAFIDAENVDRFLPAEPIGILHIDIDGMDYWVWKATTSAPVVCIIEFNSVFGSERAITVPYDPAFQRGKAHHSFLYGGASLLALCDLAAQKGYAFIGCNSAGNNAYFVRRDKLNDTVRETTAEAGFVESKFRESRDGAGRLNYLEGTQRLEAIRGLPVYNVRTGHVEPL</sequence>
<dbReference type="Proteomes" id="UP001139353">
    <property type="component" value="Unassembled WGS sequence"/>
</dbReference>
<keyword evidence="2" id="KW-1185">Reference proteome</keyword>
<protein>
    <submittedName>
        <fullName evidence="1">Uncharacterized protein</fullName>
    </submittedName>
</protein>
<dbReference type="RefSeq" id="WP_275684786.1">
    <property type="nucleotide sequence ID" value="NZ_JAJLJH010000010.1"/>
</dbReference>
<gene>
    <name evidence="1" type="ORF">LPC04_23750</name>
</gene>
<evidence type="ECO:0000313" key="1">
    <source>
        <dbReference type="EMBL" id="MCK9688738.1"/>
    </source>
</evidence>
<comment type="caution">
    <text evidence="1">The sequence shown here is derived from an EMBL/GenBank/DDBJ whole genome shotgun (WGS) entry which is preliminary data.</text>
</comment>
<dbReference type="AlphaFoldDB" id="A0A9X1YPK5"/>